<accession>A0A9P7A3P2</accession>
<dbReference type="PRINTS" id="PR00449">
    <property type="entry name" value="RASTRNSFRMNG"/>
</dbReference>
<dbReference type="InterPro" id="IPR001806">
    <property type="entry name" value="Small_GTPase"/>
</dbReference>
<evidence type="ECO:0000256" key="1">
    <source>
        <dbReference type="ARBA" id="ARBA00004342"/>
    </source>
</evidence>
<name>A0A9P7A3P2_9AGAM</name>
<evidence type="ECO:0000256" key="2">
    <source>
        <dbReference type="ARBA" id="ARBA00022475"/>
    </source>
</evidence>
<proteinExistence type="predicted"/>
<evidence type="ECO:0000256" key="5">
    <source>
        <dbReference type="ARBA" id="ARBA00023134"/>
    </source>
</evidence>
<dbReference type="OrthoDB" id="5976022at2759"/>
<dbReference type="GO" id="GO:0005525">
    <property type="term" value="F:GTP binding"/>
    <property type="evidence" value="ECO:0007669"/>
    <property type="project" value="UniProtKB-KW"/>
</dbReference>
<dbReference type="PROSITE" id="PS51419">
    <property type="entry name" value="RAB"/>
    <property type="match status" value="1"/>
</dbReference>
<reference evidence="7" key="1">
    <citation type="journal article" date="2020" name="New Phytol.">
        <title>Comparative genomics reveals dynamic genome evolution in host specialist ectomycorrhizal fungi.</title>
        <authorList>
            <person name="Lofgren L.A."/>
            <person name="Nguyen N.H."/>
            <person name="Vilgalys R."/>
            <person name="Ruytinx J."/>
            <person name="Liao H.L."/>
            <person name="Branco S."/>
            <person name="Kuo A."/>
            <person name="LaButti K."/>
            <person name="Lipzen A."/>
            <person name="Andreopoulos W."/>
            <person name="Pangilinan J."/>
            <person name="Riley R."/>
            <person name="Hundley H."/>
            <person name="Na H."/>
            <person name="Barry K."/>
            <person name="Grigoriev I.V."/>
            <person name="Stajich J.E."/>
            <person name="Kennedy P.G."/>
        </authorList>
    </citation>
    <scope>NUCLEOTIDE SEQUENCE</scope>
    <source>
        <strain evidence="7">DOB743</strain>
    </source>
</reference>
<protein>
    <submittedName>
        <fullName evidence="7">P-loop containing nucleoside triphosphate hydrolase protein</fullName>
    </submittedName>
</protein>
<dbReference type="InterPro" id="IPR005225">
    <property type="entry name" value="Small_GTP-bd"/>
</dbReference>
<dbReference type="GO" id="GO:0003924">
    <property type="term" value="F:GTPase activity"/>
    <property type="evidence" value="ECO:0007669"/>
    <property type="project" value="InterPro"/>
</dbReference>
<dbReference type="SUPFAM" id="SSF52540">
    <property type="entry name" value="P-loop containing nucleoside triphosphate hydrolases"/>
    <property type="match status" value="1"/>
</dbReference>
<dbReference type="NCBIfam" id="TIGR00231">
    <property type="entry name" value="small_GTP"/>
    <property type="match status" value="1"/>
</dbReference>
<keyword evidence="8" id="KW-1185">Reference proteome</keyword>
<dbReference type="SMART" id="SM00174">
    <property type="entry name" value="RHO"/>
    <property type="match status" value="1"/>
</dbReference>
<keyword evidence="3" id="KW-0547">Nucleotide-binding</keyword>
<dbReference type="PANTHER" id="PTHR24070">
    <property type="entry name" value="RAS, DI-RAS, AND RHEB FAMILY MEMBERS OF SMALL GTPASE SUPERFAMILY"/>
    <property type="match status" value="1"/>
</dbReference>
<dbReference type="SMART" id="SM00173">
    <property type="entry name" value="RAS"/>
    <property type="match status" value="1"/>
</dbReference>
<dbReference type="Pfam" id="PF00071">
    <property type="entry name" value="Ras"/>
    <property type="match status" value="1"/>
</dbReference>
<evidence type="ECO:0000256" key="3">
    <source>
        <dbReference type="ARBA" id="ARBA00022741"/>
    </source>
</evidence>
<dbReference type="FunFam" id="3.40.50.300:FF:001763">
    <property type="entry name" value="Ras family gtpase"/>
    <property type="match status" value="1"/>
</dbReference>
<dbReference type="EMBL" id="JABBWD010000005">
    <property type="protein sequence ID" value="KAG1781777.1"/>
    <property type="molecule type" value="Genomic_DNA"/>
</dbReference>
<sequence>MRVHPLAPYLIPTSQNMRHFNVVVLGAGGVGKSALTVRFVQDVFLENYDPTIEEAYRRILDIDGVKTSLEVLDTAGAEQFTALKELYIKSGQGFVLVFSLTQEASLRELDNLRQQIHRVKGMDSDVPIIVVGTKLDLVAEREVARSTIQCLVALWKIPFYETSAKRDWHINDVFQELVKQMLMHYPDEPPLKKASRRLRHKPCIVM</sequence>
<evidence type="ECO:0000313" key="8">
    <source>
        <dbReference type="Proteomes" id="UP000714275"/>
    </source>
</evidence>
<evidence type="ECO:0000313" key="7">
    <source>
        <dbReference type="EMBL" id="KAG1781777.1"/>
    </source>
</evidence>
<keyword evidence="5" id="KW-0342">GTP-binding</keyword>
<dbReference type="InterPro" id="IPR020849">
    <property type="entry name" value="Small_GTPase_Ras-type"/>
</dbReference>
<dbReference type="PROSITE" id="PS51421">
    <property type="entry name" value="RAS"/>
    <property type="match status" value="1"/>
</dbReference>
<comment type="subcellular location">
    <subcellularLocation>
        <location evidence="1">Cell membrane</location>
        <topology evidence="1">Lipid-anchor</topology>
        <orientation evidence="1">Cytoplasmic side</orientation>
    </subcellularLocation>
</comment>
<dbReference type="AlphaFoldDB" id="A0A9P7A3P2"/>
<evidence type="ECO:0000256" key="6">
    <source>
        <dbReference type="ARBA" id="ARBA00023136"/>
    </source>
</evidence>
<dbReference type="Proteomes" id="UP000714275">
    <property type="component" value="Unassembled WGS sequence"/>
</dbReference>
<evidence type="ECO:0000256" key="4">
    <source>
        <dbReference type="ARBA" id="ARBA00022801"/>
    </source>
</evidence>
<keyword evidence="6" id="KW-0472">Membrane</keyword>
<dbReference type="Gene3D" id="3.40.50.300">
    <property type="entry name" value="P-loop containing nucleotide triphosphate hydrolases"/>
    <property type="match status" value="1"/>
</dbReference>
<dbReference type="GO" id="GO:0005886">
    <property type="term" value="C:plasma membrane"/>
    <property type="evidence" value="ECO:0007669"/>
    <property type="project" value="UniProtKB-SubCell"/>
</dbReference>
<gene>
    <name evidence="7" type="ORF">EV702DRAFT_1073363</name>
</gene>
<dbReference type="GO" id="GO:0007165">
    <property type="term" value="P:signal transduction"/>
    <property type="evidence" value="ECO:0007669"/>
    <property type="project" value="InterPro"/>
</dbReference>
<dbReference type="CDD" id="cd00876">
    <property type="entry name" value="Ras"/>
    <property type="match status" value="1"/>
</dbReference>
<organism evidence="7 8">
    <name type="scientific">Suillus placidus</name>
    <dbReference type="NCBI Taxonomy" id="48579"/>
    <lineage>
        <taxon>Eukaryota</taxon>
        <taxon>Fungi</taxon>
        <taxon>Dikarya</taxon>
        <taxon>Basidiomycota</taxon>
        <taxon>Agaricomycotina</taxon>
        <taxon>Agaricomycetes</taxon>
        <taxon>Agaricomycetidae</taxon>
        <taxon>Boletales</taxon>
        <taxon>Suillineae</taxon>
        <taxon>Suillaceae</taxon>
        <taxon>Suillus</taxon>
    </lineage>
</organism>
<comment type="caution">
    <text evidence="7">The sequence shown here is derived from an EMBL/GenBank/DDBJ whole genome shotgun (WGS) entry which is preliminary data.</text>
</comment>
<dbReference type="SMART" id="SM00175">
    <property type="entry name" value="RAB"/>
    <property type="match status" value="1"/>
</dbReference>
<dbReference type="InterPro" id="IPR027417">
    <property type="entry name" value="P-loop_NTPase"/>
</dbReference>
<keyword evidence="2" id="KW-1003">Cell membrane</keyword>
<keyword evidence="4 7" id="KW-0378">Hydrolase</keyword>